<evidence type="ECO:0000256" key="6">
    <source>
        <dbReference type="ARBA" id="ARBA00022777"/>
    </source>
</evidence>
<dbReference type="EMBL" id="STGY01000060">
    <property type="protein sequence ID" value="THV40103.1"/>
    <property type="molecule type" value="Genomic_DNA"/>
</dbReference>
<comment type="catalytic activity">
    <reaction evidence="1">
        <text>ATP + protein L-histidine = ADP + protein N-phospho-L-histidine.</text>
        <dbReference type="EC" id="2.7.13.3"/>
    </reaction>
</comment>
<feature type="transmembrane region" description="Helical" evidence="9">
    <location>
        <begin position="50"/>
        <end position="68"/>
    </location>
</feature>
<dbReference type="InterPro" id="IPR003594">
    <property type="entry name" value="HATPase_dom"/>
</dbReference>
<dbReference type="GO" id="GO:0000155">
    <property type="term" value="F:phosphorelay sensor kinase activity"/>
    <property type="evidence" value="ECO:0007669"/>
    <property type="project" value="InterPro"/>
</dbReference>
<dbReference type="InterPro" id="IPR011712">
    <property type="entry name" value="Sig_transdc_His_kin_sub3_dim/P"/>
</dbReference>
<reference evidence="12 13" key="2">
    <citation type="submission" date="2019-05" db="EMBL/GenBank/DDBJ databases">
        <title>Glycomyces buryatensis sp. nov.</title>
        <authorList>
            <person name="Nikitina E."/>
        </authorList>
    </citation>
    <scope>NUCLEOTIDE SEQUENCE [LARGE SCALE GENOMIC DNA]</scope>
    <source>
        <strain evidence="12 13">18</strain>
    </source>
</reference>
<dbReference type="RefSeq" id="WP_136535618.1">
    <property type="nucleotide sequence ID" value="NZ_STGY01000060.1"/>
</dbReference>
<sequence length="393" mass="42874">MTSRQPWSARLNRIGARTLKIGIVSMIGLTLFLEAVSHPEGQKPPIYHPLGWFETAVGLFVIGVFWFYRPGRKRWIAYAAIVSIATTLIVAFDDRLDSGIGELFGMWILLLFAVRHWDAPPGRWVAIAQIAAIMFYGFRWFSTNNATLFAAELGIFLGTTSVVGFGAYLYSMDKLRRETQDEVRRSERLELAREMHDFVAHHVTGIVVLAQAAQVADTNPQKSFADIEEAGLAALTSMRRMVTMLREPDSGAGTNPLGDLAQIEDLVQRFSSEGTDATSFISPELAGRVAPEIAATAHRVVREALTNTRKHARGAGHVRVVVAAAGTAGLEVSVRDDGRPGRGRLAESGGGLGLLGLTERVETVGGQFRAGPRDMGGWETVAWLPNEPIPVAR</sequence>
<keyword evidence="4" id="KW-0808">Transferase</keyword>
<dbReference type="Pfam" id="PF07730">
    <property type="entry name" value="HisKA_3"/>
    <property type="match status" value="1"/>
</dbReference>
<keyword evidence="5" id="KW-0547">Nucleotide-binding</keyword>
<dbReference type="InterPro" id="IPR050482">
    <property type="entry name" value="Sensor_HK_TwoCompSys"/>
</dbReference>
<comment type="caution">
    <text evidence="12">The sequence shown here is derived from an EMBL/GenBank/DDBJ whole genome shotgun (WGS) entry which is preliminary data.</text>
</comment>
<gene>
    <name evidence="12" type="ORF">FAB82_16400</name>
</gene>
<dbReference type="PANTHER" id="PTHR24421">
    <property type="entry name" value="NITRATE/NITRITE SENSOR PROTEIN NARX-RELATED"/>
    <property type="match status" value="1"/>
</dbReference>
<evidence type="ECO:0000256" key="4">
    <source>
        <dbReference type="ARBA" id="ARBA00022679"/>
    </source>
</evidence>
<evidence type="ECO:0000259" key="11">
    <source>
        <dbReference type="Pfam" id="PF07730"/>
    </source>
</evidence>
<dbReference type="GO" id="GO:0046983">
    <property type="term" value="F:protein dimerization activity"/>
    <property type="evidence" value="ECO:0007669"/>
    <property type="project" value="InterPro"/>
</dbReference>
<evidence type="ECO:0000256" key="2">
    <source>
        <dbReference type="ARBA" id="ARBA00012438"/>
    </source>
</evidence>
<keyword evidence="9" id="KW-0472">Membrane</keyword>
<protein>
    <recommendedName>
        <fullName evidence="2">histidine kinase</fullName>
        <ecNumber evidence="2">2.7.13.3</ecNumber>
    </recommendedName>
</protein>
<evidence type="ECO:0000313" key="13">
    <source>
        <dbReference type="Proteomes" id="UP000308760"/>
    </source>
</evidence>
<keyword evidence="13" id="KW-1185">Reference proteome</keyword>
<dbReference type="OrthoDB" id="227596at2"/>
<dbReference type="AlphaFoldDB" id="A0A4S8Q717"/>
<dbReference type="PANTHER" id="PTHR24421:SF10">
    <property type="entry name" value="NITRATE_NITRITE SENSOR PROTEIN NARQ"/>
    <property type="match status" value="1"/>
</dbReference>
<dbReference type="EC" id="2.7.13.3" evidence="2"/>
<keyword evidence="7" id="KW-0067">ATP-binding</keyword>
<keyword evidence="6 12" id="KW-0418">Kinase</keyword>
<feature type="domain" description="Histidine kinase/HSP90-like ATPase" evidence="10">
    <location>
        <begin position="296"/>
        <end position="386"/>
    </location>
</feature>
<dbReference type="GO" id="GO:0016020">
    <property type="term" value="C:membrane"/>
    <property type="evidence" value="ECO:0007669"/>
    <property type="project" value="InterPro"/>
</dbReference>
<organism evidence="12 13">
    <name type="scientific">Glycomyces buryatensis</name>
    <dbReference type="NCBI Taxonomy" id="2570927"/>
    <lineage>
        <taxon>Bacteria</taxon>
        <taxon>Bacillati</taxon>
        <taxon>Actinomycetota</taxon>
        <taxon>Actinomycetes</taxon>
        <taxon>Glycomycetales</taxon>
        <taxon>Glycomycetaceae</taxon>
        <taxon>Glycomyces</taxon>
    </lineage>
</organism>
<dbReference type="Gene3D" id="3.30.565.10">
    <property type="entry name" value="Histidine kinase-like ATPase, C-terminal domain"/>
    <property type="match status" value="1"/>
</dbReference>
<evidence type="ECO:0000256" key="7">
    <source>
        <dbReference type="ARBA" id="ARBA00022840"/>
    </source>
</evidence>
<reference evidence="13" key="1">
    <citation type="submission" date="2019-04" db="EMBL/GenBank/DDBJ databases">
        <title>Nocardioides xinjiangensis sp. nov.</title>
        <authorList>
            <person name="Liu S."/>
        </authorList>
    </citation>
    <scope>NUCLEOTIDE SEQUENCE [LARGE SCALE GENOMIC DNA]</scope>
    <source>
        <strain evidence="13">18</strain>
    </source>
</reference>
<feature type="transmembrane region" description="Helical" evidence="9">
    <location>
        <begin position="75"/>
        <end position="92"/>
    </location>
</feature>
<name>A0A4S8Q717_9ACTN</name>
<dbReference type="InterPro" id="IPR036890">
    <property type="entry name" value="HATPase_C_sf"/>
</dbReference>
<dbReference type="Gene3D" id="1.20.5.1930">
    <property type="match status" value="1"/>
</dbReference>
<dbReference type="CDD" id="cd16917">
    <property type="entry name" value="HATPase_UhpB-NarQ-NarX-like"/>
    <property type="match status" value="1"/>
</dbReference>
<evidence type="ECO:0000259" key="10">
    <source>
        <dbReference type="Pfam" id="PF02518"/>
    </source>
</evidence>
<keyword evidence="9" id="KW-0812">Transmembrane</keyword>
<proteinExistence type="predicted"/>
<evidence type="ECO:0000256" key="1">
    <source>
        <dbReference type="ARBA" id="ARBA00000085"/>
    </source>
</evidence>
<evidence type="ECO:0000256" key="3">
    <source>
        <dbReference type="ARBA" id="ARBA00022553"/>
    </source>
</evidence>
<keyword evidence="9" id="KW-1133">Transmembrane helix</keyword>
<evidence type="ECO:0000256" key="9">
    <source>
        <dbReference type="SAM" id="Phobius"/>
    </source>
</evidence>
<dbReference type="Proteomes" id="UP000308760">
    <property type="component" value="Unassembled WGS sequence"/>
</dbReference>
<keyword evidence="3" id="KW-0597">Phosphoprotein</keyword>
<evidence type="ECO:0000256" key="8">
    <source>
        <dbReference type="ARBA" id="ARBA00023012"/>
    </source>
</evidence>
<feature type="transmembrane region" description="Helical" evidence="9">
    <location>
        <begin position="21"/>
        <end position="38"/>
    </location>
</feature>
<dbReference type="SUPFAM" id="SSF55874">
    <property type="entry name" value="ATPase domain of HSP90 chaperone/DNA topoisomerase II/histidine kinase"/>
    <property type="match status" value="1"/>
</dbReference>
<evidence type="ECO:0000256" key="5">
    <source>
        <dbReference type="ARBA" id="ARBA00022741"/>
    </source>
</evidence>
<feature type="domain" description="Signal transduction histidine kinase subgroup 3 dimerisation and phosphoacceptor" evidence="11">
    <location>
        <begin position="187"/>
        <end position="249"/>
    </location>
</feature>
<accession>A0A4S8Q717</accession>
<feature type="transmembrane region" description="Helical" evidence="9">
    <location>
        <begin position="148"/>
        <end position="170"/>
    </location>
</feature>
<feature type="transmembrane region" description="Helical" evidence="9">
    <location>
        <begin position="124"/>
        <end position="142"/>
    </location>
</feature>
<evidence type="ECO:0000313" key="12">
    <source>
        <dbReference type="EMBL" id="THV40103.1"/>
    </source>
</evidence>
<dbReference type="Pfam" id="PF02518">
    <property type="entry name" value="HATPase_c"/>
    <property type="match status" value="1"/>
</dbReference>
<dbReference type="GO" id="GO:0005524">
    <property type="term" value="F:ATP binding"/>
    <property type="evidence" value="ECO:0007669"/>
    <property type="project" value="UniProtKB-KW"/>
</dbReference>
<keyword evidence="8" id="KW-0902">Two-component regulatory system</keyword>